<comment type="caution">
    <text evidence="2">The sequence shown here is derived from an EMBL/GenBank/DDBJ whole genome shotgun (WGS) entry which is preliminary data.</text>
</comment>
<proteinExistence type="predicted"/>
<keyword evidence="3" id="KW-1185">Reference proteome</keyword>
<gene>
    <name evidence="2" type="ORF">HJC23_006343</name>
</gene>
<dbReference type="Proteomes" id="UP001516023">
    <property type="component" value="Unassembled WGS sequence"/>
</dbReference>
<accession>A0ABD3Q4N8</accession>
<keyword evidence="1" id="KW-0472">Membrane</keyword>
<name>A0ABD3Q4N8_9STRA</name>
<keyword evidence="1" id="KW-0812">Transmembrane</keyword>
<dbReference type="AlphaFoldDB" id="A0ABD3Q4N8"/>
<protein>
    <submittedName>
        <fullName evidence="2">Uncharacterized protein</fullName>
    </submittedName>
</protein>
<feature type="transmembrane region" description="Helical" evidence="1">
    <location>
        <begin position="662"/>
        <end position="683"/>
    </location>
</feature>
<evidence type="ECO:0000256" key="1">
    <source>
        <dbReference type="SAM" id="Phobius"/>
    </source>
</evidence>
<dbReference type="EMBL" id="JABMIG020000075">
    <property type="protein sequence ID" value="KAL3795022.1"/>
    <property type="molecule type" value="Genomic_DNA"/>
</dbReference>
<evidence type="ECO:0000313" key="2">
    <source>
        <dbReference type="EMBL" id="KAL3795022.1"/>
    </source>
</evidence>
<organism evidence="2 3">
    <name type="scientific">Cyclotella cryptica</name>
    <dbReference type="NCBI Taxonomy" id="29204"/>
    <lineage>
        <taxon>Eukaryota</taxon>
        <taxon>Sar</taxon>
        <taxon>Stramenopiles</taxon>
        <taxon>Ochrophyta</taxon>
        <taxon>Bacillariophyta</taxon>
        <taxon>Coscinodiscophyceae</taxon>
        <taxon>Thalassiosirophycidae</taxon>
        <taxon>Stephanodiscales</taxon>
        <taxon>Stephanodiscaceae</taxon>
        <taxon>Cyclotella</taxon>
    </lineage>
</organism>
<evidence type="ECO:0000313" key="3">
    <source>
        <dbReference type="Proteomes" id="UP001516023"/>
    </source>
</evidence>
<sequence length="859" mass="92597">MKDDSGQPSGIAAMSLTRRRLKPDINISSINTSAQVSGPSTVFNQTVPQKLSNQTQQTTVNAALQAQNTANSIPPLTQNGIISFENADPFTHLDSIDPCSLLASNDDPKDSQESGIAGLDWTEIDPALLANCTSRPSSAPSYVIPGAGHDGGSKTNMIGDTSIVCDEASKGPSPHAPVIGSAQQSVSVTYVYKMETANASSVSSLLPKLEGNILNELSNLCKTSHEYSVVSIESAPDDVEITTGSCNVESANADDCFVIDGALTLYLHGASNSSAAEEAARESIINAMDNDDLLDSNNIPEVIEVQYLGKTYNEYISGSQMISIECPNAPVNVSATADEVLLTYIYEVETANASSSSTFLKMLEEKILKQLLHFCEASERYSLVGIMSTPEDVEIATGRCTIESSSANNCFVIDGALTLKVDSSSNSTAAEESVRESIITAMENDDLLDSTAMPEVIKVQYLNKTYGDYIRGNTATSISCDTLNSNAPFIFTTDTAAQVKVTYVYEVETANTSSTSSFLPVLEENILMELSDMCEMLAIYGVVAIMSTPDDVEMKTGPCTIESPAADNCFVFDGAFTLELSSSPNSTAAADASLSIVKHAMYNDDLLNSTTIPEVIKVRYLNKTYDDYMGGFTSEEGSIAVVGTGGGGTVVGESSDKESSKIGALIGSFVALVCLILFALLLLRMRRRRKQLREAQEEEWRRQQEQIAQEMEREFDGELDDLVADIDGATTSRQFNSSVDPPGHFHLGNHHYTADGVRYYSPNCAQCASAKANGALNPRQNQLEEKEDHSFDDLSFDLNAAKKFTDFSIHDLGKHHSSIHVRQCKSKTCQGCRNDLAKVVFIQSTQSAPKKTGKKQVLL</sequence>
<keyword evidence="1" id="KW-1133">Transmembrane helix</keyword>
<reference evidence="2 3" key="1">
    <citation type="journal article" date="2020" name="G3 (Bethesda)">
        <title>Improved Reference Genome for Cyclotella cryptica CCMP332, a Model for Cell Wall Morphogenesis, Salinity Adaptation, and Lipid Production in Diatoms (Bacillariophyta).</title>
        <authorList>
            <person name="Roberts W.R."/>
            <person name="Downey K.M."/>
            <person name="Ruck E.C."/>
            <person name="Traller J.C."/>
            <person name="Alverson A.J."/>
        </authorList>
    </citation>
    <scope>NUCLEOTIDE SEQUENCE [LARGE SCALE GENOMIC DNA]</scope>
    <source>
        <strain evidence="2 3">CCMP332</strain>
    </source>
</reference>